<evidence type="ECO:0000313" key="1">
    <source>
        <dbReference type="EMBL" id="MBE4747741.1"/>
    </source>
</evidence>
<protein>
    <submittedName>
        <fullName evidence="1">Uncharacterized protein</fullName>
    </submittedName>
</protein>
<reference evidence="1 2" key="1">
    <citation type="submission" date="2020-02" db="EMBL/GenBank/DDBJ databases">
        <authorList>
            <person name="Babadi Z.K."/>
            <person name="Risdian C."/>
            <person name="Ebrahimipour G.H."/>
            <person name="Wink J."/>
        </authorList>
    </citation>
    <scope>NUCLEOTIDE SEQUENCE [LARGE SCALE GENOMIC DNA]</scope>
    <source>
        <strain evidence="1 2">ZKHCc1 1396</strain>
    </source>
</reference>
<dbReference type="EMBL" id="JAAIYO010000001">
    <property type="protein sequence ID" value="MBE4747741.1"/>
    <property type="molecule type" value="Genomic_DNA"/>
</dbReference>
<dbReference type="RefSeq" id="WP_193347099.1">
    <property type="nucleotide sequence ID" value="NZ_CBCSIP010000402.1"/>
</dbReference>
<keyword evidence="2" id="KW-1185">Reference proteome</keyword>
<sequence length="149" mass="17311">MATGTRKYCSARCRMRQNCRNYARKRPRAGSASARPDFVEALRREVGPDRCLFCHREVNQRRAVTCGRPECLREYNTTWRAEARRLLRGEPSLYAREPEDEALAGEFRAEMGEMMRRTSLLLEEWCARVDELVADLGLRPRTGEREGRG</sequence>
<organism evidence="1 2">
    <name type="scientific">Corallococcus soli</name>
    <dbReference type="NCBI Taxonomy" id="2710757"/>
    <lineage>
        <taxon>Bacteria</taxon>
        <taxon>Pseudomonadati</taxon>
        <taxon>Myxococcota</taxon>
        <taxon>Myxococcia</taxon>
        <taxon>Myxococcales</taxon>
        <taxon>Cystobacterineae</taxon>
        <taxon>Myxococcaceae</taxon>
        <taxon>Corallococcus</taxon>
    </lineage>
</organism>
<comment type="caution">
    <text evidence="1">The sequence shown here is derived from an EMBL/GenBank/DDBJ whole genome shotgun (WGS) entry which is preliminary data.</text>
</comment>
<accession>A0ABR9PIJ7</accession>
<evidence type="ECO:0000313" key="2">
    <source>
        <dbReference type="Proteomes" id="UP001516472"/>
    </source>
</evidence>
<proteinExistence type="predicted"/>
<name>A0ABR9PIJ7_9BACT</name>
<dbReference type="Proteomes" id="UP001516472">
    <property type="component" value="Unassembled WGS sequence"/>
</dbReference>
<gene>
    <name evidence="1" type="ORF">G4177_06055</name>
</gene>